<dbReference type="STRING" id="1679444.PYTT_0009"/>
<evidence type="ECO:0000313" key="2">
    <source>
        <dbReference type="Proteomes" id="UP000176204"/>
    </source>
</evidence>
<dbReference type="PROSITE" id="PS51257">
    <property type="entry name" value="PROKAR_LIPOPROTEIN"/>
    <property type="match status" value="1"/>
</dbReference>
<dbReference type="AlphaFoldDB" id="A0A1C7PEG4"/>
<evidence type="ECO:0008006" key="3">
    <source>
        <dbReference type="Google" id="ProtNLM"/>
    </source>
</evidence>
<dbReference type="KEGG" id="agl:PYTT_0009"/>
<proteinExistence type="predicted"/>
<dbReference type="EMBL" id="LT629973">
    <property type="protein sequence ID" value="SEH69072.1"/>
    <property type="molecule type" value="Genomic_DNA"/>
</dbReference>
<accession>A0A1C7PEG4</accession>
<keyword evidence="2" id="KW-1185">Reference proteome</keyword>
<gene>
    <name evidence="1" type="ORF">PYTT_0009</name>
</gene>
<organism evidence="1 2">
    <name type="scientific">Akkermansia glycaniphila</name>
    <dbReference type="NCBI Taxonomy" id="1679444"/>
    <lineage>
        <taxon>Bacteria</taxon>
        <taxon>Pseudomonadati</taxon>
        <taxon>Verrucomicrobiota</taxon>
        <taxon>Verrucomicrobiia</taxon>
        <taxon>Verrucomicrobiales</taxon>
        <taxon>Akkermansiaceae</taxon>
        <taxon>Akkermansia</taxon>
    </lineage>
</organism>
<dbReference type="Proteomes" id="UP000176204">
    <property type="component" value="Chromosome I"/>
</dbReference>
<evidence type="ECO:0000313" key="1">
    <source>
        <dbReference type="EMBL" id="SEH69072.1"/>
    </source>
</evidence>
<reference evidence="2" key="1">
    <citation type="submission" date="2016-09" db="EMBL/GenBank/DDBJ databases">
        <authorList>
            <person name="Koehorst J."/>
        </authorList>
    </citation>
    <scope>NUCLEOTIDE SEQUENCE [LARGE SCALE GENOMIC DNA]</scope>
</reference>
<name>A0A1C7PEG4_9BACT</name>
<sequence>MRHPFSILPATAAVLFLAGCSPDMPQNPDFADASITVYRAGKPNDLPSAGREDVQQSLRTWWKNTSSNPGIPDYVTYAPDVTIRTPELNINLQKHRTIIGLRDEGSRAWLQYSRASNGDDEALRTALQAWEAQERTQQNTGKNGH</sequence>
<protein>
    <recommendedName>
        <fullName evidence="3">Lipoprotein</fullName>
    </recommendedName>
</protein>
<dbReference type="RefSeq" id="WP_067772901.1">
    <property type="nucleotide sequence ID" value="NZ_LIGX01000004.1"/>
</dbReference>